<dbReference type="Proteomes" id="UP001597263">
    <property type="component" value="Unassembled WGS sequence"/>
</dbReference>
<proteinExistence type="predicted"/>
<evidence type="ECO:0000313" key="2">
    <source>
        <dbReference type="Proteomes" id="UP001597263"/>
    </source>
</evidence>
<dbReference type="EMBL" id="JBHTMA010000040">
    <property type="protein sequence ID" value="MFD1228671.1"/>
    <property type="molecule type" value="Genomic_DNA"/>
</dbReference>
<sequence>MFRDCEGHLPIFSKQYVYQVQDSLEIIEKEEAGASTAKFSVTGKAVQICSKAGAALIVSLSEQKCADGAFLTFDESGAHLHIVELKGRVNQGTWLHILKQYEGMFLSALALSRLMNIFDIQKVTCYLAHKKLDVNFNGGQAILNKTLVGGKKTLDGKTEWNSKSIDLPHNKKANIILQQKDAQNNTDFGHVS</sequence>
<protein>
    <submittedName>
        <fullName evidence="1">Uncharacterized protein</fullName>
    </submittedName>
</protein>
<organism evidence="1 2">
    <name type="scientific">Pseudochrobactrum kiredjianiae</name>
    <dbReference type="NCBI Taxonomy" id="386305"/>
    <lineage>
        <taxon>Bacteria</taxon>
        <taxon>Pseudomonadati</taxon>
        <taxon>Pseudomonadota</taxon>
        <taxon>Alphaproteobacteria</taxon>
        <taxon>Hyphomicrobiales</taxon>
        <taxon>Brucellaceae</taxon>
        <taxon>Pseudochrobactrum</taxon>
    </lineage>
</organism>
<gene>
    <name evidence="1" type="ORF">ACFQ35_16125</name>
</gene>
<comment type="caution">
    <text evidence="1">The sequence shown here is derived from an EMBL/GenBank/DDBJ whole genome shotgun (WGS) entry which is preliminary data.</text>
</comment>
<accession>A0ABW3V8N7</accession>
<keyword evidence="2" id="KW-1185">Reference proteome</keyword>
<reference evidence="2" key="1">
    <citation type="journal article" date="2019" name="Int. J. Syst. Evol. Microbiol.">
        <title>The Global Catalogue of Microorganisms (GCM) 10K type strain sequencing project: providing services to taxonomists for standard genome sequencing and annotation.</title>
        <authorList>
            <consortium name="The Broad Institute Genomics Platform"/>
            <consortium name="The Broad Institute Genome Sequencing Center for Infectious Disease"/>
            <person name="Wu L."/>
            <person name="Ma J."/>
        </authorList>
    </citation>
    <scope>NUCLEOTIDE SEQUENCE [LARGE SCALE GENOMIC DNA]</scope>
    <source>
        <strain evidence="2">CCUG 49584</strain>
    </source>
</reference>
<dbReference type="RefSeq" id="WP_289385388.1">
    <property type="nucleotide sequence ID" value="NZ_JAUCBM010000001.1"/>
</dbReference>
<evidence type="ECO:0000313" key="1">
    <source>
        <dbReference type="EMBL" id="MFD1228671.1"/>
    </source>
</evidence>
<name>A0ABW3V8N7_9HYPH</name>